<dbReference type="PANTHER" id="PTHR30001">
    <property type="entry name" value="RIBONUCLEASE"/>
    <property type="match status" value="1"/>
</dbReference>
<dbReference type="CDD" id="cd04453">
    <property type="entry name" value="S1_RNase_E"/>
    <property type="match status" value="1"/>
</dbReference>
<evidence type="ECO:0000256" key="2">
    <source>
        <dbReference type="ARBA" id="ARBA00022723"/>
    </source>
</evidence>
<keyword evidence="5" id="KW-0694">RNA-binding</keyword>
<dbReference type="Gene3D" id="2.40.50.140">
    <property type="entry name" value="Nucleic acid-binding proteins"/>
    <property type="match status" value="1"/>
</dbReference>
<gene>
    <name evidence="7" type="ORF">HXK21_03695</name>
</gene>
<comment type="caution">
    <text evidence="7">The sequence shown here is derived from an EMBL/GenBank/DDBJ whole genome shotgun (WGS) entry which is preliminary data.</text>
</comment>
<dbReference type="GO" id="GO:0003723">
    <property type="term" value="F:RNA binding"/>
    <property type="evidence" value="ECO:0007669"/>
    <property type="project" value="UniProtKB-KW"/>
</dbReference>
<proteinExistence type="predicted"/>
<evidence type="ECO:0000313" key="7">
    <source>
        <dbReference type="EMBL" id="MBF0970134.1"/>
    </source>
</evidence>
<dbReference type="Proteomes" id="UP000704068">
    <property type="component" value="Unassembled WGS sequence"/>
</dbReference>
<evidence type="ECO:0000256" key="1">
    <source>
        <dbReference type="ARBA" id="ARBA00001946"/>
    </source>
</evidence>
<keyword evidence="4" id="KW-0460">Magnesium</keyword>
<dbReference type="SMART" id="SM00316">
    <property type="entry name" value="S1"/>
    <property type="match status" value="1"/>
</dbReference>
<dbReference type="GO" id="GO:0046872">
    <property type="term" value="F:metal ion binding"/>
    <property type="evidence" value="ECO:0007669"/>
    <property type="project" value="UniProtKB-KW"/>
</dbReference>
<dbReference type="SUPFAM" id="SSF50249">
    <property type="entry name" value="Nucleic acid-binding proteins"/>
    <property type="match status" value="1"/>
</dbReference>
<sequence length="529" mass="60461">MTSEVIVNVQPKEISIALLEDKRLVEFQQEGKEESFSVGNIYLAKVKKIMPGLNACFVNVGHERDAFLHYLDLGIHYRSFEKYLQLVQDGKKGNLPLTKASGQTDLEKDGSIQNTLKQGQEVLVQIAKEPISTKGPRLTCEISFAGRFIVLIPFCDKISVSTKIKSAQERARLKQLISSIKPKGFGCIIRTVAEGKRVAELDLELKTLLKRWTDAIAKIQKNKALVQPKFPLLCYEETSRTVALLRDLFNPSYENIYVDDESVYKDVQDYVRLIAPDRQQIVKLYKGKVPIFDNFSVTKQIKTSFGRTITYKHGAYLIIEHTEALHVIDVNSGNRSKSPEGQEVNALDVNLGAADELARQLRLRDMGGIIVVDFIDMNLAENRQKLYERMVENMKKDRARHNILPLSKFGLMQITRQRVRPAMDVKVEESCPTCGGTGKIKSSLLFTDALEGKVQMLADKLNYRKIRLHVHPFVAAYLDKGLLSLRRKWQLKHKINIQVIPNQKLSYLQYLFYDRDGQEIDMREENEMQ</sequence>
<dbReference type="EMBL" id="JABZGR010000007">
    <property type="protein sequence ID" value="MBF0970134.1"/>
    <property type="molecule type" value="Genomic_DNA"/>
</dbReference>
<dbReference type="RefSeq" id="WP_296089708.1">
    <property type="nucleotide sequence ID" value="NZ_CAUOSC010000005.1"/>
</dbReference>
<dbReference type="InterPro" id="IPR019307">
    <property type="entry name" value="RNA-bd_AU-1/RNase_E/G"/>
</dbReference>
<name>A0A929RX23_9BACT</name>
<feature type="domain" description="S1 motif" evidence="6">
    <location>
        <begin position="37"/>
        <end position="141"/>
    </location>
</feature>
<evidence type="ECO:0000256" key="4">
    <source>
        <dbReference type="ARBA" id="ARBA00022842"/>
    </source>
</evidence>
<dbReference type="Gene3D" id="3.40.1260.20">
    <property type="entry name" value="Ribonuclease E, catalytic domain"/>
    <property type="match status" value="1"/>
</dbReference>
<keyword evidence="2" id="KW-0479">Metal-binding</keyword>
<comment type="cofactor">
    <cofactor evidence="1">
        <name>Mg(2+)</name>
        <dbReference type="ChEBI" id="CHEBI:18420"/>
    </cofactor>
</comment>
<dbReference type="GO" id="GO:0004540">
    <property type="term" value="F:RNA nuclease activity"/>
    <property type="evidence" value="ECO:0007669"/>
    <property type="project" value="InterPro"/>
</dbReference>
<dbReference type="PANTHER" id="PTHR30001:SF0">
    <property type="entry name" value="RIBONUCLEASE G"/>
    <property type="match status" value="1"/>
</dbReference>
<organism evidence="7 8">
    <name type="scientific">Alloprevotella tannerae</name>
    <dbReference type="NCBI Taxonomy" id="76122"/>
    <lineage>
        <taxon>Bacteria</taxon>
        <taxon>Pseudomonadati</taxon>
        <taxon>Bacteroidota</taxon>
        <taxon>Bacteroidia</taxon>
        <taxon>Bacteroidales</taxon>
        <taxon>Prevotellaceae</taxon>
        <taxon>Alloprevotella</taxon>
    </lineage>
</organism>
<keyword evidence="3" id="KW-0378">Hydrolase</keyword>
<evidence type="ECO:0000256" key="5">
    <source>
        <dbReference type="ARBA" id="ARBA00022884"/>
    </source>
</evidence>
<dbReference type="GO" id="GO:0016787">
    <property type="term" value="F:hydrolase activity"/>
    <property type="evidence" value="ECO:0007669"/>
    <property type="project" value="UniProtKB-KW"/>
</dbReference>
<dbReference type="InterPro" id="IPR004659">
    <property type="entry name" value="RNase_E/G"/>
</dbReference>
<dbReference type="GO" id="GO:0005737">
    <property type="term" value="C:cytoplasm"/>
    <property type="evidence" value="ECO:0007669"/>
    <property type="project" value="TreeGrafter"/>
</dbReference>
<dbReference type="InterPro" id="IPR012340">
    <property type="entry name" value="NA-bd_OB-fold"/>
</dbReference>
<evidence type="ECO:0000256" key="3">
    <source>
        <dbReference type="ARBA" id="ARBA00022801"/>
    </source>
</evidence>
<dbReference type="InterPro" id="IPR003029">
    <property type="entry name" value="S1_domain"/>
</dbReference>
<evidence type="ECO:0000313" key="8">
    <source>
        <dbReference type="Proteomes" id="UP000704068"/>
    </source>
</evidence>
<evidence type="ECO:0000259" key="6">
    <source>
        <dbReference type="SMART" id="SM00316"/>
    </source>
</evidence>
<dbReference type="NCBIfam" id="TIGR00757">
    <property type="entry name" value="RNaseEG"/>
    <property type="match status" value="1"/>
</dbReference>
<accession>A0A929RX23</accession>
<dbReference type="Pfam" id="PF10150">
    <property type="entry name" value="RNase_E_G"/>
    <property type="match status" value="1"/>
</dbReference>
<dbReference type="GO" id="GO:0006364">
    <property type="term" value="P:rRNA processing"/>
    <property type="evidence" value="ECO:0007669"/>
    <property type="project" value="TreeGrafter"/>
</dbReference>
<dbReference type="AlphaFoldDB" id="A0A929RX23"/>
<protein>
    <submittedName>
        <fullName evidence="7">Rne/Rng family ribonuclease</fullName>
    </submittedName>
</protein>
<reference evidence="7" key="1">
    <citation type="submission" date="2020-04" db="EMBL/GenBank/DDBJ databases">
        <title>Deep metagenomics examines the oral microbiome during advanced dental caries in children, revealing novel taxa and co-occurrences with host molecules.</title>
        <authorList>
            <person name="Baker J.L."/>
            <person name="Morton J.T."/>
            <person name="Dinis M."/>
            <person name="Alvarez R."/>
            <person name="Tran N.C."/>
            <person name="Knight R."/>
            <person name="Edlund A."/>
        </authorList>
    </citation>
    <scope>NUCLEOTIDE SEQUENCE</scope>
    <source>
        <strain evidence="7">JCVI_34_bin.1</strain>
    </source>
</reference>